<reference evidence="1" key="2">
    <citation type="journal article" date="2015" name="Data Brief">
        <title>Shoot transcriptome of the giant reed, Arundo donax.</title>
        <authorList>
            <person name="Barrero R.A."/>
            <person name="Guerrero F.D."/>
            <person name="Moolhuijzen P."/>
            <person name="Goolsby J.A."/>
            <person name="Tidwell J."/>
            <person name="Bellgard S.E."/>
            <person name="Bellgard M.I."/>
        </authorList>
    </citation>
    <scope>NUCLEOTIDE SEQUENCE</scope>
    <source>
        <tissue evidence="1">Shoot tissue taken approximately 20 cm above the soil surface</tissue>
    </source>
</reference>
<name>A0A0A8Z4E2_ARUDO</name>
<protein>
    <submittedName>
        <fullName evidence="1">Uncharacterized protein</fullName>
    </submittedName>
</protein>
<proteinExistence type="predicted"/>
<dbReference type="AlphaFoldDB" id="A0A0A8Z4E2"/>
<dbReference type="EMBL" id="GBRH01268173">
    <property type="protein sequence ID" value="JAD29722.1"/>
    <property type="molecule type" value="Transcribed_RNA"/>
</dbReference>
<reference evidence="1" key="1">
    <citation type="submission" date="2014-09" db="EMBL/GenBank/DDBJ databases">
        <authorList>
            <person name="Magalhaes I.L.F."/>
            <person name="Oliveira U."/>
            <person name="Santos F.R."/>
            <person name="Vidigal T.H.D.A."/>
            <person name="Brescovit A.D."/>
            <person name="Santos A.J."/>
        </authorList>
    </citation>
    <scope>NUCLEOTIDE SEQUENCE</scope>
    <source>
        <tissue evidence="1">Shoot tissue taken approximately 20 cm above the soil surface</tissue>
    </source>
</reference>
<evidence type="ECO:0000313" key="1">
    <source>
        <dbReference type="EMBL" id="JAD29722.1"/>
    </source>
</evidence>
<sequence length="31" mass="3356">MKNRGACVGGEIWQVVCILKEIPRSLVEAGV</sequence>
<organism evidence="1">
    <name type="scientific">Arundo donax</name>
    <name type="common">Giant reed</name>
    <name type="synonym">Donax arundinaceus</name>
    <dbReference type="NCBI Taxonomy" id="35708"/>
    <lineage>
        <taxon>Eukaryota</taxon>
        <taxon>Viridiplantae</taxon>
        <taxon>Streptophyta</taxon>
        <taxon>Embryophyta</taxon>
        <taxon>Tracheophyta</taxon>
        <taxon>Spermatophyta</taxon>
        <taxon>Magnoliopsida</taxon>
        <taxon>Liliopsida</taxon>
        <taxon>Poales</taxon>
        <taxon>Poaceae</taxon>
        <taxon>PACMAD clade</taxon>
        <taxon>Arundinoideae</taxon>
        <taxon>Arundineae</taxon>
        <taxon>Arundo</taxon>
    </lineage>
</organism>
<accession>A0A0A8Z4E2</accession>